<accession>A0AAN8UR85</accession>
<dbReference type="InterPro" id="IPR036396">
    <property type="entry name" value="Cyt_P450_sf"/>
</dbReference>
<evidence type="ECO:0000313" key="4">
    <source>
        <dbReference type="Proteomes" id="UP001370490"/>
    </source>
</evidence>
<keyword evidence="2" id="KW-0732">Signal</keyword>
<evidence type="ECO:0000256" key="1">
    <source>
        <dbReference type="ARBA" id="ARBA00010617"/>
    </source>
</evidence>
<feature type="chain" id="PRO_5042964902" evidence="2">
    <location>
        <begin position="20"/>
        <end position="326"/>
    </location>
</feature>
<gene>
    <name evidence="3" type="ORF">RJ641_018335</name>
</gene>
<comment type="similarity">
    <text evidence="1">Belongs to the cytochrome P450 family.</text>
</comment>
<dbReference type="PANTHER" id="PTHR47950">
    <property type="entry name" value="CYTOCHROME P450, FAMILY 76, SUBFAMILY C, POLYPEPTIDE 5-RELATED"/>
    <property type="match status" value="1"/>
</dbReference>
<dbReference type="GO" id="GO:0016705">
    <property type="term" value="F:oxidoreductase activity, acting on paired donors, with incorporation or reduction of molecular oxygen"/>
    <property type="evidence" value="ECO:0007669"/>
    <property type="project" value="InterPro"/>
</dbReference>
<dbReference type="SUPFAM" id="SSF48264">
    <property type="entry name" value="Cytochrome P450"/>
    <property type="match status" value="1"/>
</dbReference>
<dbReference type="Gene3D" id="1.10.630.10">
    <property type="entry name" value="Cytochrome P450"/>
    <property type="match status" value="1"/>
</dbReference>
<organism evidence="3 4">
    <name type="scientific">Dillenia turbinata</name>
    <dbReference type="NCBI Taxonomy" id="194707"/>
    <lineage>
        <taxon>Eukaryota</taxon>
        <taxon>Viridiplantae</taxon>
        <taxon>Streptophyta</taxon>
        <taxon>Embryophyta</taxon>
        <taxon>Tracheophyta</taxon>
        <taxon>Spermatophyta</taxon>
        <taxon>Magnoliopsida</taxon>
        <taxon>eudicotyledons</taxon>
        <taxon>Gunneridae</taxon>
        <taxon>Pentapetalae</taxon>
        <taxon>Dilleniales</taxon>
        <taxon>Dilleniaceae</taxon>
        <taxon>Dillenia</taxon>
    </lineage>
</organism>
<dbReference type="PANTHER" id="PTHR47950:SF44">
    <property type="entry name" value="CYTOCHROME P450, FAMILY 76, SUBFAMILY C, POLYPEPTIDE 5-RELATED"/>
    <property type="match status" value="1"/>
</dbReference>
<evidence type="ECO:0000313" key="3">
    <source>
        <dbReference type="EMBL" id="KAK6917584.1"/>
    </source>
</evidence>
<dbReference type="EMBL" id="JBAMMX010000023">
    <property type="protein sequence ID" value="KAK6917584.1"/>
    <property type="molecule type" value="Genomic_DNA"/>
</dbReference>
<feature type="signal peptide" evidence="2">
    <location>
        <begin position="1"/>
        <end position="19"/>
    </location>
</feature>
<dbReference type="InterPro" id="IPR001128">
    <property type="entry name" value="Cyt_P450"/>
</dbReference>
<dbReference type="GO" id="GO:0004497">
    <property type="term" value="F:monooxygenase activity"/>
    <property type="evidence" value="ECO:0007669"/>
    <property type="project" value="InterPro"/>
</dbReference>
<dbReference type="Pfam" id="PF00067">
    <property type="entry name" value="p450"/>
    <property type="match status" value="1"/>
</dbReference>
<protein>
    <submittedName>
        <fullName evidence="3">Cytochrome P450</fullName>
    </submittedName>
</protein>
<comment type="caution">
    <text evidence="3">The sequence shown here is derived from an EMBL/GenBank/DDBJ whole genome shotgun (WGS) entry which is preliminary data.</text>
</comment>
<reference evidence="3 4" key="1">
    <citation type="submission" date="2023-12" db="EMBL/GenBank/DDBJ databases">
        <title>A high-quality genome assembly for Dillenia turbinata (Dilleniales).</title>
        <authorList>
            <person name="Chanderbali A."/>
        </authorList>
    </citation>
    <scope>NUCLEOTIDE SEQUENCE [LARGE SCALE GENOMIC DNA]</scope>
    <source>
        <strain evidence="3">LSX21</strain>
        <tissue evidence="3">Leaf</tissue>
    </source>
</reference>
<name>A0AAN8UR85_9MAGN</name>
<proteinExistence type="inferred from homology"/>
<dbReference type="AlphaFoldDB" id="A0AAN8UR85"/>
<dbReference type="Proteomes" id="UP001370490">
    <property type="component" value="Unassembled WGS sequence"/>
</dbReference>
<evidence type="ECO:0000256" key="2">
    <source>
        <dbReference type="SAM" id="SignalP"/>
    </source>
</evidence>
<dbReference type="GO" id="GO:0005506">
    <property type="term" value="F:iron ion binding"/>
    <property type="evidence" value="ECO:0007669"/>
    <property type="project" value="InterPro"/>
</dbReference>
<sequence>MDFLSLALCLLLVWTVIQALLSATKPRKLPLPPGPFPFPVIGNLLKLGDKPHKSITKLSKTYGPIMSLKLGQVTTVVISSPTIAKEVLQTNDISFSYRSYPDSVRAHDHHENSMGWLPPSNKWRSLRKISNSHIFAAKTLDGNQHLRREKIEDLLKYVNECSETGVAVNIGRAAFVTLLNLISNTMFSVDLVNPKSDEAQEFKELVWNIMMEIGTPNLADYFPVLKSIDPQGIRGRLTAYFEKVFDIFDHYAEQRLQSSSSCPTTGTDFLDIVLGLIQENKDIDKPMIMHLFLLEEGVDSREMDMDDKFGITLQKAKPLVAVPIKL</sequence>
<keyword evidence="4" id="KW-1185">Reference proteome</keyword>
<dbReference type="GO" id="GO:0020037">
    <property type="term" value="F:heme binding"/>
    <property type="evidence" value="ECO:0007669"/>
    <property type="project" value="InterPro"/>
</dbReference>